<evidence type="ECO:0000313" key="4">
    <source>
        <dbReference type="EMBL" id="GAA1878106.1"/>
    </source>
</evidence>
<dbReference type="InterPro" id="IPR036661">
    <property type="entry name" value="Luciferase-like_sf"/>
</dbReference>
<reference evidence="4 5" key="1">
    <citation type="journal article" date="2019" name="Int. J. Syst. Evol. Microbiol.">
        <title>The Global Catalogue of Microorganisms (GCM) 10K type strain sequencing project: providing services to taxonomists for standard genome sequencing and annotation.</title>
        <authorList>
            <consortium name="The Broad Institute Genomics Platform"/>
            <consortium name="The Broad Institute Genome Sequencing Center for Infectious Disease"/>
            <person name="Wu L."/>
            <person name="Ma J."/>
        </authorList>
    </citation>
    <scope>NUCLEOTIDE SEQUENCE [LARGE SCALE GENOMIC DNA]</scope>
    <source>
        <strain evidence="4 5">JCM 16009</strain>
    </source>
</reference>
<keyword evidence="2" id="KW-0503">Monooxygenase</keyword>
<name>A0ABN2NP59_9PSEU</name>
<dbReference type="InterPro" id="IPR050766">
    <property type="entry name" value="Bact_Lucif_Oxidored"/>
</dbReference>
<dbReference type="Proteomes" id="UP001500449">
    <property type="component" value="Unassembled WGS sequence"/>
</dbReference>
<evidence type="ECO:0000259" key="3">
    <source>
        <dbReference type="Pfam" id="PF00296"/>
    </source>
</evidence>
<dbReference type="PANTHER" id="PTHR30137">
    <property type="entry name" value="LUCIFERASE-LIKE MONOOXYGENASE"/>
    <property type="match status" value="1"/>
</dbReference>
<evidence type="ECO:0000313" key="5">
    <source>
        <dbReference type="Proteomes" id="UP001500449"/>
    </source>
</evidence>
<dbReference type="SUPFAM" id="SSF51679">
    <property type="entry name" value="Bacterial luciferase-like"/>
    <property type="match status" value="1"/>
</dbReference>
<sequence length="346" mass="35904">MAGAPRPRPGIGVLFQGWGTPDQRDSAVLDEVCRATVLADRLGFDVAWFTEQHGPMFGGVSGRIAAPHLLIAGLAGATGRIGLGTAVRLVADTAPERVAEELATLDLLTGGRVRYGLGAGSARGPGGPAGRAGRRAAFRRAALELVGLLRTGGRGRDLGLRLPDLSRRLLVASVDPLSVELAAREGLGYFVGMFGGARHPDLVEGFRSVGGTGQVRAARLVHVAESDAAARRVAEVAAEHFWPRFVAPTAPRPVAVPRPRASWSLDDVRGQLGWVVGSPTTVARELGAYVTACALDGVDACFQLPGLPAAEALRSMELFATEVAPRLAPLLGRAGPVPAVRLVAGG</sequence>
<organism evidence="4 5">
    <name type="scientific">Pseudonocardia ailaonensis</name>
    <dbReference type="NCBI Taxonomy" id="367279"/>
    <lineage>
        <taxon>Bacteria</taxon>
        <taxon>Bacillati</taxon>
        <taxon>Actinomycetota</taxon>
        <taxon>Actinomycetes</taxon>
        <taxon>Pseudonocardiales</taxon>
        <taxon>Pseudonocardiaceae</taxon>
        <taxon>Pseudonocardia</taxon>
    </lineage>
</organism>
<protein>
    <recommendedName>
        <fullName evidence="3">Luciferase-like domain-containing protein</fullName>
    </recommendedName>
</protein>
<keyword evidence="1" id="KW-0560">Oxidoreductase</keyword>
<feature type="domain" description="Luciferase-like" evidence="3">
    <location>
        <begin position="21"/>
        <end position="292"/>
    </location>
</feature>
<dbReference type="EMBL" id="BAAAQK010000028">
    <property type="protein sequence ID" value="GAA1878106.1"/>
    <property type="molecule type" value="Genomic_DNA"/>
</dbReference>
<dbReference type="PANTHER" id="PTHR30137:SF8">
    <property type="entry name" value="BLR5498 PROTEIN"/>
    <property type="match status" value="1"/>
</dbReference>
<dbReference type="InterPro" id="IPR011251">
    <property type="entry name" value="Luciferase-like_dom"/>
</dbReference>
<evidence type="ECO:0000256" key="2">
    <source>
        <dbReference type="ARBA" id="ARBA00023033"/>
    </source>
</evidence>
<evidence type="ECO:0000256" key="1">
    <source>
        <dbReference type="ARBA" id="ARBA00023002"/>
    </source>
</evidence>
<proteinExistence type="predicted"/>
<comment type="caution">
    <text evidence="4">The sequence shown here is derived from an EMBL/GenBank/DDBJ whole genome shotgun (WGS) entry which is preliminary data.</text>
</comment>
<keyword evidence="5" id="KW-1185">Reference proteome</keyword>
<gene>
    <name evidence="4" type="ORF">GCM10009836_69340</name>
</gene>
<dbReference type="RefSeq" id="WP_344427195.1">
    <property type="nucleotide sequence ID" value="NZ_BAAAQK010000028.1"/>
</dbReference>
<dbReference type="Pfam" id="PF00296">
    <property type="entry name" value="Bac_luciferase"/>
    <property type="match status" value="1"/>
</dbReference>
<dbReference type="Gene3D" id="3.20.20.30">
    <property type="entry name" value="Luciferase-like domain"/>
    <property type="match status" value="1"/>
</dbReference>
<accession>A0ABN2NP59</accession>